<gene>
    <name evidence="2" type="ORF">JX265_006472</name>
</gene>
<dbReference type="AlphaFoldDB" id="A0A9P9WL69"/>
<dbReference type="Proteomes" id="UP000829685">
    <property type="component" value="Unassembled WGS sequence"/>
</dbReference>
<dbReference type="EMBL" id="JAFIMR010000015">
    <property type="protein sequence ID" value="KAI1869382.1"/>
    <property type="molecule type" value="Genomic_DNA"/>
</dbReference>
<reference evidence="2" key="1">
    <citation type="submission" date="2021-03" db="EMBL/GenBank/DDBJ databases">
        <title>Revisited historic fungal species revealed as producer of novel bioactive compounds through whole genome sequencing and comparative genomics.</title>
        <authorList>
            <person name="Vignolle G.A."/>
            <person name="Hochenegger N."/>
            <person name="Mach R.L."/>
            <person name="Mach-Aigner A.R."/>
            <person name="Javad Rahimi M."/>
            <person name="Salim K.A."/>
            <person name="Chan C.M."/>
            <person name="Lim L.B.L."/>
            <person name="Cai F."/>
            <person name="Druzhinina I.S."/>
            <person name="U'Ren J.M."/>
            <person name="Derntl C."/>
        </authorList>
    </citation>
    <scope>NUCLEOTIDE SEQUENCE</scope>
    <source>
        <strain evidence="2">TUCIM 5799</strain>
    </source>
</reference>
<evidence type="ECO:0000313" key="2">
    <source>
        <dbReference type="EMBL" id="KAI1869382.1"/>
    </source>
</evidence>
<name>A0A9P9WL69_9PEZI</name>
<evidence type="ECO:0008006" key="4">
    <source>
        <dbReference type="Google" id="ProtNLM"/>
    </source>
</evidence>
<evidence type="ECO:0000313" key="3">
    <source>
        <dbReference type="Proteomes" id="UP000829685"/>
    </source>
</evidence>
<evidence type="ECO:0000256" key="1">
    <source>
        <dbReference type="SAM" id="MobiDB-lite"/>
    </source>
</evidence>
<keyword evidence="3" id="KW-1185">Reference proteome</keyword>
<feature type="compositionally biased region" description="Polar residues" evidence="1">
    <location>
        <begin position="80"/>
        <end position="92"/>
    </location>
</feature>
<dbReference type="OrthoDB" id="10387576at2759"/>
<comment type="caution">
    <text evidence="2">The sequence shown here is derived from an EMBL/GenBank/DDBJ whole genome shotgun (WGS) entry which is preliminary data.</text>
</comment>
<feature type="region of interest" description="Disordered" evidence="1">
    <location>
        <begin position="70"/>
        <end position="156"/>
    </location>
</feature>
<protein>
    <recommendedName>
        <fullName evidence="4">Myb-like domain-containing protein</fullName>
    </recommendedName>
</protein>
<accession>A0A9P9WL69</accession>
<proteinExistence type="predicted"/>
<sequence>MPPKKQDNADGGEGSELAFTESETKLIYHIFKHSPPSSKVAPNWEAVRQDLGSASIEATKKRFQQISQKRGWFQAEETGEATSNAKKTPARSSSKKKRAANGGDSDAADEQTPTKKPKTAPRKTAQKDRGDEPQEDQQDGGLGVSLAADAEMTGDT</sequence>
<organism evidence="2 3">
    <name type="scientific">Neoarthrinium moseri</name>
    <dbReference type="NCBI Taxonomy" id="1658444"/>
    <lineage>
        <taxon>Eukaryota</taxon>
        <taxon>Fungi</taxon>
        <taxon>Dikarya</taxon>
        <taxon>Ascomycota</taxon>
        <taxon>Pezizomycotina</taxon>
        <taxon>Sordariomycetes</taxon>
        <taxon>Xylariomycetidae</taxon>
        <taxon>Amphisphaeriales</taxon>
        <taxon>Apiosporaceae</taxon>
        <taxon>Neoarthrinium</taxon>
    </lineage>
</organism>